<reference evidence="3" key="1">
    <citation type="submission" date="2025-08" db="UniProtKB">
        <authorList>
            <consortium name="RefSeq"/>
        </authorList>
    </citation>
    <scope>IDENTIFICATION</scope>
</reference>
<gene>
    <name evidence="3" type="primary">LOC101851473</name>
</gene>
<sequence length="110" mass="12209">MQKVVLLLCCALVVVNAMSPGESGPGYCRSACDTFFSQCYMAARSRCFGFDQANCEGKCKSLTSRCHGSCRDNAQRIRDHCRKHCKGGKCESLSKCHSDVFEPFVPRIPF</sequence>
<feature type="signal peptide" evidence="1">
    <location>
        <begin position="1"/>
        <end position="17"/>
    </location>
</feature>
<organism evidence="2 3">
    <name type="scientific">Aplysia californica</name>
    <name type="common">California sea hare</name>
    <dbReference type="NCBI Taxonomy" id="6500"/>
    <lineage>
        <taxon>Eukaryota</taxon>
        <taxon>Metazoa</taxon>
        <taxon>Spiralia</taxon>
        <taxon>Lophotrochozoa</taxon>
        <taxon>Mollusca</taxon>
        <taxon>Gastropoda</taxon>
        <taxon>Heterobranchia</taxon>
        <taxon>Euthyneura</taxon>
        <taxon>Tectipleura</taxon>
        <taxon>Aplysiida</taxon>
        <taxon>Aplysioidea</taxon>
        <taxon>Aplysiidae</taxon>
        <taxon>Aplysia</taxon>
    </lineage>
</organism>
<dbReference type="RefSeq" id="XP_005092075.1">
    <property type="nucleotide sequence ID" value="XM_005092018.2"/>
</dbReference>
<feature type="chain" id="PRO_5045939083" evidence="1">
    <location>
        <begin position="18"/>
        <end position="110"/>
    </location>
</feature>
<keyword evidence="1" id="KW-0732">Signal</keyword>
<dbReference type="Proteomes" id="UP000694888">
    <property type="component" value="Unplaced"/>
</dbReference>
<name>A0ABM0JES6_APLCA</name>
<evidence type="ECO:0000313" key="2">
    <source>
        <dbReference type="Proteomes" id="UP000694888"/>
    </source>
</evidence>
<protein>
    <submittedName>
        <fullName evidence="3">Uncharacterized protein LOC101851473</fullName>
    </submittedName>
</protein>
<proteinExistence type="predicted"/>
<keyword evidence="2" id="KW-1185">Reference proteome</keyword>
<accession>A0ABM0JES6</accession>
<evidence type="ECO:0000256" key="1">
    <source>
        <dbReference type="SAM" id="SignalP"/>
    </source>
</evidence>
<evidence type="ECO:0000313" key="3">
    <source>
        <dbReference type="RefSeq" id="XP_005092075.1"/>
    </source>
</evidence>
<dbReference type="GeneID" id="101851473"/>